<dbReference type="Pfam" id="PF00356">
    <property type="entry name" value="LacI"/>
    <property type="match status" value="1"/>
</dbReference>
<dbReference type="SUPFAM" id="SSF47413">
    <property type="entry name" value="lambda repressor-like DNA-binding domains"/>
    <property type="match status" value="1"/>
</dbReference>
<dbReference type="PANTHER" id="PTHR30146">
    <property type="entry name" value="LACI-RELATED TRANSCRIPTIONAL REPRESSOR"/>
    <property type="match status" value="1"/>
</dbReference>
<keyword evidence="3 6" id="KW-0238">DNA-binding</keyword>
<evidence type="ECO:0000256" key="1">
    <source>
        <dbReference type="ARBA" id="ARBA00022491"/>
    </source>
</evidence>
<feature type="domain" description="HTH lacI-type" evidence="5">
    <location>
        <begin position="5"/>
        <end position="60"/>
    </location>
</feature>
<dbReference type="GO" id="GO:0003677">
    <property type="term" value="F:DNA binding"/>
    <property type="evidence" value="ECO:0007669"/>
    <property type="project" value="UniProtKB-KW"/>
</dbReference>
<keyword evidence="1" id="KW-0678">Repressor</keyword>
<accession>A0ABP4T436</accession>
<protein>
    <submittedName>
        <fullName evidence="6">LacI family DNA-binding transcriptional regulator</fullName>
    </submittedName>
</protein>
<proteinExistence type="predicted"/>
<dbReference type="CDD" id="cd01392">
    <property type="entry name" value="HTH_LacI"/>
    <property type="match status" value="1"/>
</dbReference>
<dbReference type="InterPro" id="IPR046335">
    <property type="entry name" value="LacI/GalR-like_sensor"/>
</dbReference>
<dbReference type="PROSITE" id="PS50932">
    <property type="entry name" value="HTH_LACI_2"/>
    <property type="match status" value="1"/>
</dbReference>
<dbReference type="PANTHER" id="PTHR30146:SF148">
    <property type="entry name" value="HTH-TYPE TRANSCRIPTIONAL REPRESSOR PURR-RELATED"/>
    <property type="match status" value="1"/>
</dbReference>
<evidence type="ECO:0000256" key="4">
    <source>
        <dbReference type="ARBA" id="ARBA00023163"/>
    </source>
</evidence>
<dbReference type="SMART" id="SM00354">
    <property type="entry name" value="HTH_LACI"/>
    <property type="match status" value="1"/>
</dbReference>
<dbReference type="Proteomes" id="UP001500596">
    <property type="component" value="Unassembled WGS sequence"/>
</dbReference>
<reference evidence="7" key="1">
    <citation type="journal article" date="2019" name="Int. J. Syst. Evol. Microbiol.">
        <title>The Global Catalogue of Microorganisms (GCM) 10K type strain sequencing project: providing services to taxonomists for standard genome sequencing and annotation.</title>
        <authorList>
            <consortium name="The Broad Institute Genomics Platform"/>
            <consortium name="The Broad Institute Genome Sequencing Center for Infectious Disease"/>
            <person name="Wu L."/>
            <person name="Ma J."/>
        </authorList>
    </citation>
    <scope>NUCLEOTIDE SEQUENCE [LARGE SCALE GENOMIC DNA]</scope>
    <source>
        <strain evidence="7">JCM 15575</strain>
    </source>
</reference>
<dbReference type="EMBL" id="BAAAPK010000001">
    <property type="protein sequence ID" value="GAA1681999.1"/>
    <property type="molecule type" value="Genomic_DNA"/>
</dbReference>
<dbReference type="PRINTS" id="PR00036">
    <property type="entry name" value="HTHLACI"/>
</dbReference>
<organism evidence="6 7">
    <name type="scientific">Microbacterium lacus</name>
    <dbReference type="NCBI Taxonomy" id="415217"/>
    <lineage>
        <taxon>Bacteria</taxon>
        <taxon>Bacillati</taxon>
        <taxon>Actinomycetota</taxon>
        <taxon>Actinomycetes</taxon>
        <taxon>Micrococcales</taxon>
        <taxon>Microbacteriaceae</taxon>
        <taxon>Microbacterium</taxon>
    </lineage>
</organism>
<evidence type="ECO:0000256" key="3">
    <source>
        <dbReference type="ARBA" id="ARBA00023125"/>
    </source>
</evidence>
<keyword evidence="7" id="KW-1185">Reference proteome</keyword>
<evidence type="ECO:0000259" key="5">
    <source>
        <dbReference type="PROSITE" id="PS50932"/>
    </source>
</evidence>
<dbReference type="InterPro" id="IPR028082">
    <property type="entry name" value="Peripla_BP_I"/>
</dbReference>
<evidence type="ECO:0000313" key="7">
    <source>
        <dbReference type="Proteomes" id="UP001500596"/>
    </source>
</evidence>
<comment type="caution">
    <text evidence="6">The sequence shown here is derived from an EMBL/GenBank/DDBJ whole genome shotgun (WGS) entry which is preliminary data.</text>
</comment>
<dbReference type="InterPro" id="IPR010982">
    <property type="entry name" value="Lambda_DNA-bd_dom_sf"/>
</dbReference>
<dbReference type="RefSeq" id="WP_344055444.1">
    <property type="nucleotide sequence ID" value="NZ_BAAAPK010000001.1"/>
</dbReference>
<gene>
    <name evidence="6" type="ORF">GCM10009807_27390</name>
</gene>
<keyword evidence="4" id="KW-0804">Transcription</keyword>
<dbReference type="InterPro" id="IPR000843">
    <property type="entry name" value="HTH_LacI"/>
</dbReference>
<evidence type="ECO:0000256" key="2">
    <source>
        <dbReference type="ARBA" id="ARBA00023015"/>
    </source>
</evidence>
<keyword evidence="2" id="KW-0805">Transcription regulation</keyword>
<name>A0ABP4T436_9MICO</name>
<sequence length="346" mass="37647">MRKQPTIRDVASAAGVSVAVVSRVINEGTGPVAAKTRDKVMETIEELGFRPRAAARSLVSGTTTIGLIVTDLENPFFARLADRVVWEARGAGLQVQLMTTQEDAQLEREILDRLQDRSVAGIIATPTGANVDKWHRLLDLGVPITFVDRAIRDLPIDVVRIENVTSSQEATDHLLDLGHERIALISGPSTTTTGAERVDGYRRALEARAIAYRSELVHSVRFRGDAGADAVGSLLDLREPPTALIVANTAQVRNALRRLAQTRIAIPEDLSVVVFDDNPWTELVSPPLSVVRPPTSMLAVHALELVSARLRGRVTDEPRTISVPAEFVARSSTVTITPNPWRAPHS</sequence>
<dbReference type="SUPFAM" id="SSF53822">
    <property type="entry name" value="Periplasmic binding protein-like I"/>
    <property type="match status" value="1"/>
</dbReference>
<dbReference type="Gene3D" id="3.40.50.2300">
    <property type="match status" value="2"/>
</dbReference>
<dbReference type="Gene3D" id="1.10.260.40">
    <property type="entry name" value="lambda repressor-like DNA-binding domains"/>
    <property type="match status" value="1"/>
</dbReference>
<evidence type="ECO:0000313" key="6">
    <source>
        <dbReference type="EMBL" id="GAA1681999.1"/>
    </source>
</evidence>
<dbReference type="Pfam" id="PF13377">
    <property type="entry name" value="Peripla_BP_3"/>
    <property type="match status" value="1"/>
</dbReference>